<gene>
    <name evidence="2" type="ORF">llap_21638</name>
</gene>
<dbReference type="AlphaFoldDB" id="A0A2I0T2P3"/>
<dbReference type="Proteomes" id="UP000233556">
    <property type="component" value="Unassembled WGS sequence"/>
</dbReference>
<dbReference type="EMBL" id="KZ522742">
    <property type="protein sequence ID" value="PKU28057.1"/>
    <property type="molecule type" value="Genomic_DNA"/>
</dbReference>
<evidence type="ECO:0000313" key="2">
    <source>
        <dbReference type="EMBL" id="PKU28057.1"/>
    </source>
</evidence>
<protein>
    <submittedName>
        <fullName evidence="2">Uncharacterized protein</fullName>
    </submittedName>
</protein>
<evidence type="ECO:0000256" key="1">
    <source>
        <dbReference type="SAM" id="MobiDB-lite"/>
    </source>
</evidence>
<organism evidence="2 3">
    <name type="scientific">Limosa lapponica baueri</name>
    <dbReference type="NCBI Taxonomy" id="1758121"/>
    <lineage>
        <taxon>Eukaryota</taxon>
        <taxon>Metazoa</taxon>
        <taxon>Chordata</taxon>
        <taxon>Craniata</taxon>
        <taxon>Vertebrata</taxon>
        <taxon>Euteleostomi</taxon>
        <taxon>Archelosauria</taxon>
        <taxon>Archosauria</taxon>
        <taxon>Dinosauria</taxon>
        <taxon>Saurischia</taxon>
        <taxon>Theropoda</taxon>
        <taxon>Coelurosauria</taxon>
        <taxon>Aves</taxon>
        <taxon>Neognathae</taxon>
        <taxon>Neoaves</taxon>
        <taxon>Charadriiformes</taxon>
        <taxon>Scolopacidae</taxon>
        <taxon>Limosa</taxon>
    </lineage>
</organism>
<name>A0A2I0T2P3_LIMLA</name>
<keyword evidence="3" id="KW-1185">Reference proteome</keyword>
<feature type="region of interest" description="Disordered" evidence="1">
    <location>
        <begin position="1"/>
        <end position="22"/>
    </location>
</feature>
<reference evidence="3" key="1">
    <citation type="submission" date="2017-11" db="EMBL/GenBank/DDBJ databases">
        <authorList>
            <person name="Lima N.C."/>
            <person name="Parody-Merino A.M."/>
            <person name="Battley P.F."/>
            <person name="Fidler A.E."/>
            <person name="Prosdocimi F."/>
        </authorList>
    </citation>
    <scope>NUCLEOTIDE SEQUENCE [LARGE SCALE GENOMIC DNA]</scope>
</reference>
<accession>A0A2I0T2P3</accession>
<reference evidence="3" key="2">
    <citation type="submission" date="2017-12" db="EMBL/GenBank/DDBJ databases">
        <title>Genome sequence of the Bar-tailed Godwit (Limosa lapponica baueri).</title>
        <authorList>
            <person name="Lima N.C.B."/>
            <person name="Parody-Merino A.M."/>
            <person name="Battley P.F."/>
            <person name="Fidler A.E."/>
            <person name="Prosdocimi F."/>
        </authorList>
    </citation>
    <scope>NUCLEOTIDE SEQUENCE [LARGE SCALE GENOMIC DNA]</scope>
</reference>
<sequence>MEKWSPRQPRPPPTNTLKRATPRCREQHWGVTAAPLLAGQPHWQGPTRWPPGQARLQLRRKARQETRSLKASLKVALPWLPLRARRQALAMALALPVPPPAVTSTAKQSDTSWALTPAMVARQERMAVTARSRPPSWAPRM</sequence>
<proteinExistence type="predicted"/>
<evidence type="ECO:0000313" key="3">
    <source>
        <dbReference type="Proteomes" id="UP000233556"/>
    </source>
</evidence>